<keyword evidence="7" id="KW-0479">Metal-binding</keyword>
<dbReference type="HOGENOM" id="CLU_023982_1_1_10"/>
<protein>
    <submittedName>
        <fullName evidence="9">Glycosyltransferase, group 4 family</fullName>
        <ecNumber evidence="9">2.7.8.-</ecNumber>
    </submittedName>
</protein>
<reference evidence="9" key="1">
    <citation type="submission" date="2010-07" db="EMBL/GenBank/DDBJ databases">
        <authorList>
            <person name="Muzny D."/>
            <person name="Qin X."/>
            <person name="Deng J."/>
            <person name="Jiang H."/>
            <person name="Liu Y."/>
            <person name="Qu J."/>
            <person name="Song X.-Z."/>
            <person name="Zhang L."/>
            <person name="Thornton R."/>
            <person name="Coyle M."/>
            <person name="Francisco L."/>
            <person name="Jackson L."/>
            <person name="Javaid M."/>
            <person name="Korchina V."/>
            <person name="Kovar C."/>
            <person name="Mata R."/>
            <person name="Mathew T."/>
            <person name="Ngo R."/>
            <person name="Nguyen L."/>
            <person name="Nguyen N."/>
            <person name="Okwuonu G."/>
            <person name="Ongeri F."/>
            <person name="Pham C."/>
            <person name="Simmons D."/>
            <person name="Wilczek-Boney K."/>
            <person name="Hale W."/>
            <person name="Jakkamsetti A."/>
            <person name="Pham P."/>
            <person name="Ruth R."/>
            <person name="San Lucas F."/>
            <person name="Warren J."/>
            <person name="Zhang J."/>
            <person name="Zhao Z."/>
            <person name="Zhou C."/>
            <person name="Zhu D."/>
            <person name="Lee S."/>
            <person name="Bess C."/>
            <person name="Blankenburg K."/>
            <person name="Forbes L."/>
            <person name="Fu Q."/>
            <person name="Gubbala S."/>
            <person name="Hirani K."/>
            <person name="Jayaseelan J.C."/>
            <person name="Lara F."/>
            <person name="Munidasa M."/>
            <person name="Palculict T."/>
            <person name="Patil S."/>
            <person name="Pu L.-L."/>
            <person name="Saada N."/>
            <person name="Tang L."/>
            <person name="Weissenberger G."/>
            <person name="Zhu Y."/>
            <person name="Hemphill L."/>
            <person name="Shang Y."/>
            <person name="Youmans B."/>
            <person name="Ayvaz T."/>
            <person name="Ross M."/>
            <person name="Santibanez J."/>
            <person name="Aqrawi P."/>
            <person name="Gross S."/>
            <person name="Joshi V."/>
            <person name="Fowler G."/>
            <person name="Nazareth L."/>
            <person name="Reid J."/>
            <person name="Worley K."/>
            <person name="Petrosino J."/>
            <person name="Highlander S."/>
            <person name="Gibbs R."/>
        </authorList>
    </citation>
    <scope>NUCLEOTIDE SEQUENCE [LARGE SCALE GENOMIC DNA]</scope>
    <source>
        <strain evidence="9">DSM 16973</strain>
    </source>
</reference>
<feature type="binding site" evidence="7">
    <location>
        <position position="220"/>
    </location>
    <ligand>
        <name>Mg(2+)</name>
        <dbReference type="ChEBI" id="CHEBI:18420"/>
    </ligand>
</feature>
<dbReference type="GO" id="GO:0005886">
    <property type="term" value="C:plasma membrane"/>
    <property type="evidence" value="ECO:0007669"/>
    <property type="project" value="UniProtKB-SubCell"/>
</dbReference>
<evidence type="ECO:0000256" key="7">
    <source>
        <dbReference type="PIRSR" id="PIRSR600715-1"/>
    </source>
</evidence>
<keyword evidence="6 8" id="KW-0472">Membrane</keyword>
<dbReference type="CDD" id="cd06853">
    <property type="entry name" value="GT_WecA_like"/>
    <property type="match status" value="1"/>
</dbReference>
<feature type="transmembrane region" description="Helical" evidence="8">
    <location>
        <begin position="76"/>
        <end position="93"/>
    </location>
</feature>
<keyword evidence="4 8" id="KW-0812">Transmembrane</keyword>
<feature type="transmembrane region" description="Helical" evidence="8">
    <location>
        <begin position="217"/>
        <end position="238"/>
    </location>
</feature>
<feature type="transmembrane region" description="Helical" evidence="8">
    <location>
        <begin position="105"/>
        <end position="125"/>
    </location>
</feature>
<evidence type="ECO:0000313" key="10">
    <source>
        <dbReference type="Proteomes" id="UP000004394"/>
    </source>
</evidence>
<feature type="transmembrane region" description="Helical" evidence="8">
    <location>
        <begin position="6"/>
        <end position="29"/>
    </location>
</feature>
<dbReference type="GO" id="GO:0046872">
    <property type="term" value="F:metal ion binding"/>
    <property type="evidence" value="ECO:0007669"/>
    <property type="project" value="UniProtKB-KW"/>
</dbReference>
<feature type="transmembrane region" description="Helical" evidence="8">
    <location>
        <begin position="190"/>
        <end position="210"/>
    </location>
</feature>
<comment type="subcellular location">
    <subcellularLocation>
        <location evidence="1">Cell membrane</location>
        <topology evidence="1">Multi-pass membrane protein</topology>
    </subcellularLocation>
</comment>
<evidence type="ECO:0000256" key="3">
    <source>
        <dbReference type="ARBA" id="ARBA00022679"/>
    </source>
</evidence>
<keyword evidence="7" id="KW-0460">Magnesium</keyword>
<dbReference type="EMBL" id="AEEI01000049">
    <property type="protein sequence ID" value="EFM01631.1"/>
    <property type="molecule type" value="Genomic_DNA"/>
</dbReference>
<dbReference type="STRING" id="862515.HMPREF0658_1466"/>
<keyword evidence="3 9" id="KW-0808">Transferase</keyword>
<evidence type="ECO:0000256" key="8">
    <source>
        <dbReference type="SAM" id="Phobius"/>
    </source>
</evidence>
<feature type="transmembrane region" description="Helical" evidence="8">
    <location>
        <begin position="165"/>
        <end position="184"/>
    </location>
</feature>
<comment type="caution">
    <text evidence="9">The sequence shown here is derived from an EMBL/GenBank/DDBJ whole genome shotgun (WGS) entry which is preliminary data.</text>
</comment>
<gene>
    <name evidence="9" type="primary">mraY</name>
    <name evidence="9" type="ORF">HMPREF0658_1466</name>
</gene>
<dbReference type="InterPro" id="IPR018480">
    <property type="entry name" value="PNAcMuramoyl-5peptid_Trfase_CS"/>
</dbReference>
<comment type="cofactor">
    <cofactor evidence="7">
        <name>Mg(2+)</name>
        <dbReference type="ChEBI" id="CHEBI:18420"/>
    </cofactor>
</comment>
<dbReference type="PANTHER" id="PTHR22926">
    <property type="entry name" value="PHOSPHO-N-ACETYLMURAMOYL-PENTAPEPTIDE-TRANSFERASE"/>
    <property type="match status" value="1"/>
</dbReference>
<evidence type="ECO:0000256" key="4">
    <source>
        <dbReference type="ARBA" id="ARBA00022692"/>
    </source>
</evidence>
<dbReference type="eggNOG" id="COG0472">
    <property type="taxonomic scope" value="Bacteria"/>
</dbReference>
<sequence>MNLRILVGGLIIPFLGSMILVYLIHPAIVRLAINKNLVDNPNARKLQKNPIPVLGGIAVFWGIVVGAGVTSVFFDSYALFPTIVAITIMMYMGTMDDIMGLSATLRLCTEVLIIGFLMYMSRYSLDNFHGALGLYELPVYVAIPISIVSGTGIINAINMIDGVDGLSSGFCILACAIFGFAFVTSGDGSMTVMAMLSVGSLIPFFLHNVFGKTSKMFIGDSGTLMMGTILSIFIFHILDTHSRVAYNYPNMGVVAFTLSVLSIPVFDTLRVMTTRMLKGNSPFHPDKTHLHHLFIEIGFSHVGTAFFVNLLNLLNVACWLLSYQLGGSPTVQLFVVCLIGFFNTTGFYIIVKRLNHSHSAYKTLKLLAEKSHIETGKTFIYLRKVLDKT</sequence>
<evidence type="ECO:0000313" key="9">
    <source>
        <dbReference type="EMBL" id="EFM01631.1"/>
    </source>
</evidence>
<feature type="transmembrane region" description="Helical" evidence="8">
    <location>
        <begin position="290"/>
        <end position="311"/>
    </location>
</feature>
<feature type="transmembrane region" description="Helical" evidence="8">
    <location>
        <begin position="331"/>
        <end position="351"/>
    </location>
</feature>
<feature type="transmembrane region" description="Helical" evidence="8">
    <location>
        <begin position="250"/>
        <end position="269"/>
    </location>
</feature>
<keyword evidence="10" id="KW-1185">Reference proteome</keyword>
<dbReference type="GO" id="GO:0071555">
    <property type="term" value="P:cell wall organization"/>
    <property type="evidence" value="ECO:0007669"/>
    <property type="project" value="TreeGrafter"/>
</dbReference>
<proteinExistence type="predicted"/>
<feature type="transmembrane region" description="Helical" evidence="8">
    <location>
        <begin position="137"/>
        <end position="158"/>
    </location>
</feature>
<evidence type="ECO:0000256" key="1">
    <source>
        <dbReference type="ARBA" id="ARBA00004651"/>
    </source>
</evidence>
<dbReference type="RefSeq" id="WP_006949587.1">
    <property type="nucleotide sequence ID" value="NZ_GL397214.1"/>
</dbReference>
<dbReference type="PROSITE" id="PS01348">
    <property type="entry name" value="MRAY_2"/>
    <property type="match status" value="1"/>
</dbReference>
<dbReference type="Proteomes" id="UP000004394">
    <property type="component" value="Unassembled WGS sequence"/>
</dbReference>
<feature type="binding site" evidence="7">
    <location>
        <position position="158"/>
    </location>
    <ligand>
        <name>Mg(2+)</name>
        <dbReference type="ChEBI" id="CHEBI:18420"/>
    </ligand>
</feature>
<dbReference type="GO" id="GO:0009103">
    <property type="term" value="P:lipopolysaccharide biosynthetic process"/>
    <property type="evidence" value="ECO:0007669"/>
    <property type="project" value="TreeGrafter"/>
</dbReference>
<dbReference type="AlphaFoldDB" id="E0NTG4"/>
<keyword evidence="5 8" id="KW-1133">Transmembrane helix</keyword>
<evidence type="ECO:0000256" key="5">
    <source>
        <dbReference type="ARBA" id="ARBA00022989"/>
    </source>
</evidence>
<name>E0NTG4_9BACT</name>
<evidence type="ECO:0000256" key="6">
    <source>
        <dbReference type="ARBA" id="ARBA00023136"/>
    </source>
</evidence>
<dbReference type="Pfam" id="PF00953">
    <property type="entry name" value="Glycos_transf_4"/>
    <property type="match status" value="1"/>
</dbReference>
<feature type="transmembrane region" description="Helical" evidence="8">
    <location>
        <begin position="50"/>
        <end position="70"/>
    </location>
</feature>
<dbReference type="InterPro" id="IPR000715">
    <property type="entry name" value="Glycosyl_transferase_4"/>
</dbReference>
<dbReference type="GO" id="GO:0044038">
    <property type="term" value="P:cell wall macromolecule biosynthetic process"/>
    <property type="evidence" value="ECO:0007669"/>
    <property type="project" value="TreeGrafter"/>
</dbReference>
<dbReference type="GO" id="GO:0016780">
    <property type="term" value="F:phosphotransferase activity, for other substituted phosphate groups"/>
    <property type="evidence" value="ECO:0007669"/>
    <property type="project" value="InterPro"/>
</dbReference>
<accession>E0NTG4</accession>
<keyword evidence="2" id="KW-1003">Cell membrane</keyword>
<evidence type="ECO:0000256" key="2">
    <source>
        <dbReference type="ARBA" id="ARBA00022475"/>
    </source>
</evidence>
<dbReference type="PANTHER" id="PTHR22926:SF3">
    <property type="entry name" value="UNDECAPRENYL-PHOSPHATE ALPHA-N-ACETYLGLUCOSAMINYL 1-PHOSPHATE TRANSFERASE"/>
    <property type="match status" value="1"/>
</dbReference>
<dbReference type="EC" id="2.7.8.-" evidence="9"/>
<organism evidence="9 10">
    <name type="scientific">Hoylesella marshii DSM 16973 = JCM 13450</name>
    <dbReference type="NCBI Taxonomy" id="862515"/>
    <lineage>
        <taxon>Bacteria</taxon>
        <taxon>Pseudomonadati</taxon>
        <taxon>Bacteroidota</taxon>
        <taxon>Bacteroidia</taxon>
        <taxon>Bacteroidales</taxon>
        <taxon>Prevotellaceae</taxon>
        <taxon>Hoylesella</taxon>
    </lineage>
</organism>